<keyword evidence="3" id="KW-1185">Reference proteome</keyword>
<dbReference type="PROSITE" id="PS51186">
    <property type="entry name" value="GNAT"/>
    <property type="match status" value="1"/>
</dbReference>
<keyword evidence="2" id="KW-0808">Transferase</keyword>
<evidence type="ECO:0000313" key="3">
    <source>
        <dbReference type="Proteomes" id="UP000195918"/>
    </source>
</evidence>
<dbReference type="Gene3D" id="3.40.630.30">
    <property type="match status" value="1"/>
</dbReference>
<dbReference type="PANTHER" id="PTHR43072">
    <property type="entry name" value="N-ACETYLTRANSFERASE"/>
    <property type="match status" value="1"/>
</dbReference>
<dbReference type="InterPro" id="IPR000182">
    <property type="entry name" value="GNAT_dom"/>
</dbReference>
<protein>
    <submittedName>
        <fullName evidence="2">Acetyltransferase</fullName>
        <ecNumber evidence="2">2.3.1.-</ecNumber>
    </submittedName>
</protein>
<keyword evidence="2" id="KW-0012">Acyltransferase</keyword>
<accession>A0A1X6WRF3</accession>
<sequence length="151" mass="17826">MKRATKEQGNQIFELYKTLINSQANLEPYFFKEAEQTKKFIKEMIMDELSDFLIVEEGNHVLGFLAIREVTSPEYPMFRKRKSAYILDLVVLPSQRRMGYAKELLESAISWQEERKLEYLELCVLSSNKEAQKLYESIGFEPFSHQMILKN</sequence>
<dbReference type="Proteomes" id="UP000195918">
    <property type="component" value="Unassembled WGS sequence"/>
</dbReference>
<dbReference type="EC" id="2.3.1.-" evidence="2"/>
<reference evidence="3" key="1">
    <citation type="submission" date="2017-02" db="EMBL/GenBank/DDBJ databases">
        <authorList>
            <person name="Dridi B."/>
        </authorList>
    </citation>
    <scope>NUCLEOTIDE SEQUENCE [LARGE SCALE GENOMIC DNA]</scope>
    <source>
        <strain evidence="3">bH819</strain>
    </source>
</reference>
<gene>
    <name evidence="2" type="ORF">FM121_12130</name>
</gene>
<dbReference type="EMBL" id="FWFD01000015">
    <property type="protein sequence ID" value="SLM86839.1"/>
    <property type="molecule type" value="Genomic_DNA"/>
</dbReference>
<dbReference type="CDD" id="cd04301">
    <property type="entry name" value="NAT_SF"/>
    <property type="match status" value="1"/>
</dbReference>
<evidence type="ECO:0000313" key="2">
    <source>
        <dbReference type="EMBL" id="SLM86839.1"/>
    </source>
</evidence>
<feature type="domain" description="N-acetyltransferase" evidence="1">
    <location>
        <begin position="10"/>
        <end position="151"/>
    </location>
</feature>
<organism evidence="2 3">
    <name type="scientific">Vagococcus fluvialis bH819</name>
    <dbReference type="NCBI Taxonomy" id="1255619"/>
    <lineage>
        <taxon>Bacteria</taxon>
        <taxon>Bacillati</taxon>
        <taxon>Bacillota</taxon>
        <taxon>Bacilli</taxon>
        <taxon>Lactobacillales</taxon>
        <taxon>Enterococcaceae</taxon>
        <taxon>Vagococcus</taxon>
    </lineage>
</organism>
<evidence type="ECO:0000259" key="1">
    <source>
        <dbReference type="PROSITE" id="PS51186"/>
    </source>
</evidence>
<dbReference type="Pfam" id="PF00583">
    <property type="entry name" value="Acetyltransf_1"/>
    <property type="match status" value="1"/>
</dbReference>
<proteinExistence type="predicted"/>
<dbReference type="AlphaFoldDB" id="A0A1X6WRF3"/>
<dbReference type="RefSeq" id="WP_179203867.1">
    <property type="nucleotide sequence ID" value="NZ_FWFD01000015.1"/>
</dbReference>
<dbReference type="SUPFAM" id="SSF55729">
    <property type="entry name" value="Acyl-CoA N-acyltransferases (Nat)"/>
    <property type="match status" value="1"/>
</dbReference>
<name>A0A1X6WRF3_9ENTE</name>
<dbReference type="GO" id="GO:0016747">
    <property type="term" value="F:acyltransferase activity, transferring groups other than amino-acyl groups"/>
    <property type="evidence" value="ECO:0007669"/>
    <property type="project" value="InterPro"/>
</dbReference>
<dbReference type="InterPro" id="IPR016181">
    <property type="entry name" value="Acyl_CoA_acyltransferase"/>
</dbReference>